<reference evidence="3 4" key="1">
    <citation type="journal article" date="2013" name="J. Microbiol.">
        <title>Mucilaginibacter ginsenosidivorax sp. nov., with ginsenoside converting activity isolated from sediment.</title>
        <authorList>
            <person name="Kim J.K."/>
            <person name="Choi T.E."/>
            <person name="Liu Q.M."/>
            <person name="Park H.Y."/>
            <person name="Yi T.H."/>
            <person name="Yoon M.H."/>
            <person name="Kim S.C."/>
            <person name="Im W.T."/>
        </authorList>
    </citation>
    <scope>NUCLEOTIDE SEQUENCE [LARGE SCALE GENOMIC DNA]</scope>
    <source>
        <strain evidence="3 4">KHI28</strain>
    </source>
</reference>
<evidence type="ECO:0000259" key="2">
    <source>
        <dbReference type="Pfam" id="PF00144"/>
    </source>
</evidence>
<proteinExistence type="predicted"/>
<feature type="chain" id="PRO_5022932212" evidence="1">
    <location>
        <begin position="22"/>
        <end position="353"/>
    </location>
</feature>
<evidence type="ECO:0000313" key="4">
    <source>
        <dbReference type="Proteomes" id="UP000321362"/>
    </source>
</evidence>
<dbReference type="AlphaFoldDB" id="A0A5B8W1G0"/>
<dbReference type="EMBL" id="CP042437">
    <property type="protein sequence ID" value="QEC76722.1"/>
    <property type="molecule type" value="Genomic_DNA"/>
</dbReference>
<dbReference type="InterPro" id="IPR050789">
    <property type="entry name" value="Diverse_Enzym_Activities"/>
</dbReference>
<organism evidence="3 4">
    <name type="scientific">Mucilaginibacter ginsenosidivorax</name>
    <dbReference type="NCBI Taxonomy" id="862126"/>
    <lineage>
        <taxon>Bacteria</taxon>
        <taxon>Pseudomonadati</taxon>
        <taxon>Bacteroidota</taxon>
        <taxon>Sphingobacteriia</taxon>
        <taxon>Sphingobacteriales</taxon>
        <taxon>Sphingobacteriaceae</taxon>
        <taxon>Mucilaginibacter</taxon>
    </lineage>
</organism>
<keyword evidence="3" id="KW-0378">Hydrolase</keyword>
<dbReference type="KEGG" id="mgk:FSB76_12460"/>
<dbReference type="GO" id="GO:0016787">
    <property type="term" value="F:hydrolase activity"/>
    <property type="evidence" value="ECO:0007669"/>
    <property type="project" value="UniProtKB-KW"/>
</dbReference>
<keyword evidence="1" id="KW-0732">Signal</keyword>
<sequence length="353" mass="39908">MPSPLKYLTHIFFFLSNWAHAQTHALLDSMTHAIAKQEYTGIHSILISKGGKLVYEHYFNGYTADSLHDSRSSFKSITSLLMGVAIDKGFVKNADQKVYAFFPEYKSFANNDTRKQLITIKNLLEMRSGFDCNEWDDDGKDCETEMVETKDWVKFSLDLPVKNDPGTVWNYTSCNPMIISGIISNASHMSVMAFAKKYLFDPLGITNYHWTIDPVGHGATAGSFFLLPKDMIKIGLLVKNNGVWKGKQIVSAQWLKASTTATIPIPGFSFVKLSRNKMAIPQPAYYGYYWYNEKVKASGYTEDVVFASGNGGQYIMIIKDMDLVVVFTQGNYNNWKAKRAFDLLVKYIIPACR</sequence>
<accession>A0A5B8W1G0</accession>
<protein>
    <submittedName>
        <fullName evidence="3">Serine hydrolase</fullName>
    </submittedName>
</protein>
<feature type="signal peptide" evidence="1">
    <location>
        <begin position="1"/>
        <end position="21"/>
    </location>
</feature>
<dbReference type="Proteomes" id="UP000321362">
    <property type="component" value="Chromosome"/>
</dbReference>
<evidence type="ECO:0000256" key="1">
    <source>
        <dbReference type="SAM" id="SignalP"/>
    </source>
</evidence>
<dbReference type="PANTHER" id="PTHR43283:SF7">
    <property type="entry name" value="BETA-LACTAMASE-RELATED DOMAIN-CONTAINING PROTEIN"/>
    <property type="match status" value="1"/>
</dbReference>
<feature type="domain" description="Beta-lactamase-related" evidence="2">
    <location>
        <begin position="44"/>
        <end position="343"/>
    </location>
</feature>
<dbReference type="SUPFAM" id="SSF56601">
    <property type="entry name" value="beta-lactamase/transpeptidase-like"/>
    <property type="match status" value="1"/>
</dbReference>
<dbReference type="Gene3D" id="3.40.710.10">
    <property type="entry name" value="DD-peptidase/beta-lactamase superfamily"/>
    <property type="match status" value="1"/>
</dbReference>
<dbReference type="Pfam" id="PF00144">
    <property type="entry name" value="Beta-lactamase"/>
    <property type="match status" value="1"/>
</dbReference>
<dbReference type="InterPro" id="IPR012338">
    <property type="entry name" value="Beta-lactam/transpept-like"/>
</dbReference>
<gene>
    <name evidence="3" type="ORF">FSB76_12460</name>
</gene>
<dbReference type="InterPro" id="IPR001466">
    <property type="entry name" value="Beta-lactam-related"/>
</dbReference>
<dbReference type="PANTHER" id="PTHR43283">
    <property type="entry name" value="BETA-LACTAMASE-RELATED"/>
    <property type="match status" value="1"/>
</dbReference>
<evidence type="ECO:0000313" key="3">
    <source>
        <dbReference type="EMBL" id="QEC76722.1"/>
    </source>
</evidence>
<keyword evidence="4" id="KW-1185">Reference proteome</keyword>
<name>A0A5B8W1G0_9SPHI</name>